<comment type="subunit">
    <text evidence="9">This enzyme consists of two polypeptide chains, which are synthesized in precursor form from a single polypeptide.</text>
</comment>
<organism evidence="11 12">
    <name type="scientific">Sphingomonas insulae</name>
    <dbReference type="NCBI Taxonomy" id="424800"/>
    <lineage>
        <taxon>Bacteria</taxon>
        <taxon>Pseudomonadati</taxon>
        <taxon>Pseudomonadota</taxon>
        <taxon>Alphaproteobacteria</taxon>
        <taxon>Sphingomonadales</taxon>
        <taxon>Sphingomonadaceae</taxon>
        <taxon>Sphingomonas</taxon>
    </lineage>
</organism>
<dbReference type="SUPFAM" id="SSF56235">
    <property type="entry name" value="N-terminal nucleophile aminohydrolases (Ntn hydrolases)"/>
    <property type="match status" value="1"/>
</dbReference>
<evidence type="ECO:0000256" key="8">
    <source>
        <dbReference type="ARBA" id="ARBA00047417"/>
    </source>
</evidence>
<dbReference type="NCBIfam" id="TIGR00066">
    <property type="entry name" value="g_glut_trans"/>
    <property type="match status" value="1"/>
</dbReference>
<keyword evidence="6 9" id="KW-0865">Zymogen</keyword>
<dbReference type="InterPro" id="IPR043137">
    <property type="entry name" value="GGT_ssub_C"/>
</dbReference>
<evidence type="ECO:0000256" key="3">
    <source>
        <dbReference type="ARBA" id="ARBA00009381"/>
    </source>
</evidence>
<evidence type="ECO:0000256" key="7">
    <source>
        <dbReference type="ARBA" id="ARBA00023315"/>
    </source>
</evidence>
<proteinExistence type="inferred from homology"/>
<evidence type="ECO:0000313" key="12">
    <source>
        <dbReference type="Proteomes" id="UP001500238"/>
    </source>
</evidence>
<comment type="catalytic activity">
    <reaction evidence="1 9">
        <text>an S-substituted glutathione + H2O = an S-substituted L-cysteinylglycine + L-glutamate</text>
        <dbReference type="Rhea" id="RHEA:59468"/>
        <dbReference type="ChEBI" id="CHEBI:15377"/>
        <dbReference type="ChEBI" id="CHEBI:29985"/>
        <dbReference type="ChEBI" id="CHEBI:90779"/>
        <dbReference type="ChEBI" id="CHEBI:143103"/>
        <dbReference type="EC" id="3.4.19.13"/>
    </reaction>
</comment>
<comment type="caution">
    <text evidence="11">The sequence shown here is derived from an EMBL/GenBank/DDBJ whole genome shotgun (WGS) entry which is preliminary data.</text>
</comment>
<gene>
    <name evidence="11" type="primary">ggt</name>
    <name evidence="11" type="ORF">GCM10009102_07130</name>
</gene>
<evidence type="ECO:0000256" key="1">
    <source>
        <dbReference type="ARBA" id="ARBA00001049"/>
    </source>
</evidence>
<keyword evidence="4 9" id="KW-0808">Transferase</keyword>
<dbReference type="Gene3D" id="1.10.246.130">
    <property type="match status" value="1"/>
</dbReference>
<dbReference type="PANTHER" id="PTHR43199">
    <property type="entry name" value="GLUTATHIONE HYDROLASE"/>
    <property type="match status" value="1"/>
</dbReference>
<keyword evidence="5 9" id="KW-0378">Hydrolase</keyword>
<dbReference type="PANTHER" id="PTHR43199:SF1">
    <property type="entry name" value="GLUTATHIONE HYDROLASE PROENZYME"/>
    <property type="match status" value="1"/>
</dbReference>
<comment type="similarity">
    <text evidence="3 9">Belongs to the gamma-glutamyltransferase family.</text>
</comment>
<dbReference type="InterPro" id="IPR000101">
    <property type="entry name" value="GGT_peptidase"/>
</dbReference>
<dbReference type="PRINTS" id="PR01210">
    <property type="entry name" value="GGTRANSPTASE"/>
</dbReference>
<keyword evidence="9" id="KW-0317">Glutathione biosynthesis</keyword>
<evidence type="ECO:0000256" key="10">
    <source>
        <dbReference type="SAM" id="SignalP"/>
    </source>
</evidence>
<evidence type="ECO:0000256" key="9">
    <source>
        <dbReference type="RuleBase" id="RU368036"/>
    </source>
</evidence>
<evidence type="ECO:0000256" key="4">
    <source>
        <dbReference type="ARBA" id="ARBA00022679"/>
    </source>
</evidence>
<dbReference type="RefSeq" id="WP_208404190.1">
    <property type="nucleotide sequence ID" value="NZ_BAAAES010000004.1"/>
</dbReference>
<protein>
    <recommendedName>
        <fullName evidence="9">Glutathione hydrolase proenzyme</fullName>
        <ecNumber evidence="9">2.3.2.2</ecNumber>
        <ecNumber evidence="9">3.4.19.13</ecNumber>
    </recommendedName>
    <component>
        <recommendedName>
            <fullName evidence="9">Glutathione hydrolase large chain</fullName>
        </recommendedName>
    </component>
    <component>
        <recommendedName>
            <fullName evidence="9">Glutathione hydrolase small chain</fullName>
        </recommendedName>
    </component>
</protein>
<evidence type="ECO:0000313" key="11">
    <source>
        <dbReference type="EMBL" id="GAA0661012.1"/>
    </source>
</evidence>
<evidence type="ECO:0000256" key="2">
    <source>
        <dbReference type="ARBA" id="ARBA00001089"/>
    </source>
</evidence>
<keyword evidence="12" id="KW-1185">Reference proteome</keyword>
<dbReference type="InterPro" id="IPR051792">
    <property type="entry name" value="GGT_bact"/>
</dbReference>
<evidence type="ECO:0000256" key="6">
    <source>
        <dbReference type="ARBA" id="ARBA00023145"/>
    </source>
</evidence>
<comment type="pathway">
    <text evidence="9">Sulfur metabolism; glutathione metabolism.</text>
</comment>
<dbReference type="Pfam" id="PF01019">
    <property type="entry name" value="G_glu_transpept"/>
    <property type="match status" value="1"/>
</dbReference>
<reference evidence="11 12" key="1">
    <citation type="journal article" date="2019" name="Int. J. Syst. Evol. Microbiol.">
        <title>The Global Catalogue of Microorganisms (GCM) 10K type strain sequencing project: providing services to taxonomists for standard genome sequencing and annotation.</title>
        <authorList>
            <consortium name="The Broad Institute Genomics Platform"/>
            <consortium name="The Broad Institute Genome Sequencing Center for Infectious Disease"/>
            <person name="Wu L."/>
            <person name="Ma J."/>
        </authorList>
    </citation>
    <scope>NUCLEOTIDE SEQUENCE [LARGE SCALE GENOMIC DNA]</scope>
    <source>
        <strain evidence="11 12">JCM 14603</strain>
    </source>
</reference>
<comment type="catalytic activity">
    <reaction evidence="8 9">
        <text>an N-terminal (5-L-glutamyl)-[peptide] + an alpha-amino acid = 5-L-glutamyl amino acid + an N-terminal L-alpha-aminoacyl-[peptide]</text>
        <dbReference type="Rhea" id="RHEA:23904"/>
        <dbReference type="Rhea" id="RHEA-COMP:9780"/>
        <dbReference type="Rhea" id="RHEA-COMP:9795"/>
        <dbReference type="ChEBI" id="CHEBI:77644"/>
        <dbReference type="ChEBI" id="CHEBI:78597"/>
        <dbReference type="ChEBI" id="CHEBI:78599"/>
        <dbReference type="ChEBI" id="CHEBI:78608"/>
        <dbReference type="EC" id="2.3.2.2"/>
    </reaction>
</comment>
<keyword evidence="7 9" id="KW-0012">Acyltransferase</keyword>
<accession>A0ABN1HNY3</accession>
<feature type="signal peptide" evidence="10">
    <location>
        <begin position="1"/>
        <end position="21"/>
    </location>
</feature>
<name>A0ABN1HNY3_9SPHN</name>
<comment type="catalytic activity">
    <reaction evidence="2 9">
        <text>glutathione + H2O = L-cysteinylglycine + L-glutamate</text>
        <dbReference type="Rhea" id="RHEA:28807"/>
        <dbReference type="ChEBI" id="CHEBI:15377"/>
        <dbReference type="ChEBI" id="CHEBI:29985"/>
        <dbReference type="ChEBI" id="CHEBI:57925"/>
        <dbReference type="ChEBI" id="CHEBI:61694"/>
        <dbReference type="EC" id="3.4.19.13"/>
    </reaction>
</comment>
<dbReference type="InterPro" id="IPR029055">
    <property type="entry name" value="Ntn_hydrolases_N"/>
</dbReference>
<dbReference type="Gene3D" id="3.60.20.40">
    <property type="match status" value="1"/>
</dbReference>
<dbReference type="InterPro" id="IPR043138">
    <property type="entry name" value="GGT_lsub"/>
</dbReference>
<dbReference type="EC" id="2.3.2.2" evidence="9"/>
<sequence>MKTLLIAIAPLLASVPPAAHAAGSPPVARQHAKAAAGAPGMVSAADPRAAAAGVEILKAGGSATDAAIATMLALNVVEPQSSGIGGGSFWVSHAAKTGKVTTIDARETAPAAADGKWFYDASGQPLSHPNAVPGGRSVGVPGALRGMALAHRQAGKLPWARLFEPAIRLARDGFRVSPRFRHSGESFGDHLTPEAIATFTVPADGILRNPAQAALLQRIARQGPDSFYVGPQAAKIVAAVNGAARNPSKMTTDDLASYDARPRDTICVPYRSYRICGMGPPSSGGITVMMILKQLERFDMGKLGKESPVAWHLFAESSRLAYADRNLYVGDPDYVRVPVKGMLDPAYLASRSALISPDATMANVTAGTPPGAPARTPAPVSEVAGTTDLAVADRDGNVVEVTTTVEGPFGSGLVVDGTVLNNQLTDFDIVPVATGPAGAPYLVANRVEGGKRPRSSMAPTIVYNADGSVRLAVGAAGGSTIIAQIAKALVGVLDWNLSAEDAIRLGLVYAPGAVATLEAGTPAATLQPALVALGERVQVAPMGLKANAIEWRQGRWIGAADPRSEGVAIGEDGVIARPTPMAPVANRPSE</sequence>
<dbReference type="Proteomes" id="UP001500238">
    <property type="component" value="Unassembled WGS sequence"/>
</dbReference>
<dbReference type="EC" id="3.4.19.13" evidence="9"/>
<dbReference type="EMBL" id="BAAAES010000004">
    <property type="protein sequence ID" value="GAA0661012.1"/>
    <property type="molecule type" value="Genomic_DNA"/>
</dbReference>
<comment type="PTM">
    <text evidence="9">Cleaved by autocatalysis into a large and a small subunit.</text>
</comment>
<keyword evidence="10" id="KW-0732">Signal</keyword>
<feature type="chain" id="PRO_5046923695" description="Glutathione hydrolase proenzyme" evidence="10">
    <location>
        <begin position="22"/>
        <end position="590"/>
    </location>
</feature>
<evidence type="ECO:0000256" key="5">
    <source>
        <dbReference type="ARBA" id="ARBA00022801"/>
    </source>
</evidence>